<organism evidence="1 2">
    <name type="scientific">Heterorhabditis bacteriophora</name>
    <name type="common">Entomopathogenic nematode worm</name>
    <dbReference type="NCBI Taxonomy" id="37862"/>
    <lineage>
        <taxon>Eukaryota</taxon>
        <taxon>Metazoa</taxon>
        <taxon>Ecdysozoa</taxon>
        <taxon>Nematoda</taxon>
        <taxon>Chromadorea</taxon>
        <taxon>Rhabditida</taxon>
        <taxon>Rhabditina</taxon>
        <taxon>Rhabditomorpha</taxon>
        <taxon>Strongyloidea</taxon>
        <taxon>Heterorhabditidae</taxon>
        <taxon>Heterorhabditis</taxon>
    </lineage>
</organism>
<dbReference type="WBParaSite" id="Hba_06888">
    <property type="protein sequence ID" value="Hba_06888"/>
    <property type="gene ID" value="Hba_06888"/>
</dbReference>
<accession>A0A1I7WP74</accession>
<dbReference type="AlphaFoldDB" id="A0A1I7WP74"/>
<evidence type="ECO:0000313" key="1">
    <source>
        <dbReference type="Proteomes" id="UP000095283"/>
    </source>
</evidence>
<dbReference type="Proteomes" id="UP000095283">
    <property type="component" value="Unplaced"/>
</dbReference>
<protein>
    <submittedName>
        <fullName evidence="2">Ovule protein</fullName>
    </submittedName>
</protein>
<proteinExistence type="predicted"/>
<keyword evidence="1" id="KW-1185">Reference proteome</keyword>
<sequence length="80" mass="9219">MFYSAYFPRPIILRSPPDSHQVYLMAKCPCSKSLETAIATTEQLFWFCERVPSLVEMSNSLIGNVLRPREPLFSINCSCW</sequence>
<name>A0A1I7WP74_HETBA</name>
<reference evidence="2" key="1">
    <citation type="submission" date="2016-11" db="UniProtKB">
        <authorList>
            <consortium name="WormBaseParasite"/>
        </authorList>
    </citation>
    <scope>IDENTIFICATION</scope>
</reference>
<evidence type="ECO:0000313" key="2">
    <source>
        <dbReference type="WBParaSite" id="Hba_06888"/>
    </source>
</evidence>